<dbReference type="EC" id="2.3.-.-" evidence="2"/>
<keyword evidence="2" id="KW-0808">Transferase</keyword>
<comment type="caution">
    <text evidence="2">The sequence shown here is derived from an EMBL/GenBank/DDBJ whole genome shotgun (WGS) entry which is preliminary data.</text>
</comment>
<accession>A0ABV8GXM1</accession>
<organism evidence="2 3">
    <name type="scientific">Oceanobacillus longus</name>
    <dbReference type="NCBI Taxonomy" id="930120"/>
    <lineage>
        <taxon>Bacteria</taxon>
        <taxon>Bacillati</taxon>
        <taxon>Bacillota</taxon>
        <taxon>Bacilli</taxon>
        <taxon>Bacillales</taxon>
        <taxon>Bacillaceae</taxon>
        <taxon>Oceanobacillus</taxon>
    </lineage>
</organism>
<gene>
    <name evidence="2" type="ORF">ACFOUV_12660</name>
</gene>
<sequence length="160" mass="18393">MDMLLQIEKMNQHYAVDALCWKYTKPYDFYNNILTSNAILELLSNKYYVVLDGCDEFIGFFCTGRSAQVPAGDSFHVYNEDCVDIGLGMKPELTGKGKGYEFFSHILHFVEENHNGKDIRLTVATFNKRAIHLYEKVGFVKQMEFSSLEADFITMIKSNT</sequence>
<evidence type="ECO:0000313" key="2">
    <source>
        <dbReference type="EMBL" id="MFC4024648.1"/>
    </source>
</evidence>
<dbReference type="SUPFAM" id="SSF55729">
    <property type="entry name" value="Acyl-CoA N-acyltransferases (Nat)"/>
    <property type="match status" value="1"/>
</dbReference>
<dbReference type="PROSITE" id="PS51186">
    <property type="entry name" value="GNAT"/>
    <property type="match status" value="1"/>
</dbReference>
<dbReference type="Pfam" id="PF00583">
    <property type="entry name" value="Acetyltransf_1"/>
    <property type="match status" value="1"/>
</dbReference>
<dbReference type="GO" id="GO:0016746">
    <property type="term" value="F:acyltransferase activity"/>
    <property type="evidence" value="ECO:0007669"/>
    <property type="project" value="UniProtKB-KW"/>
</dbReference>
<dbReference type="Gene3D" id="3.40.630.30">
    <property type="match status" value="1"/>
</dbReference>
<keyword evidence="3" id="KW-1185">Reference proteome</keyword>
<dbReference type="Proteomes" id="UP001595772">
    <property type="component" value="Unassembled WGS sequence"/>
</dbReference>
<evidence type="ECO:0000259" key="1">
    <source>
        <dbReference type="PROSITE" id="PS51186"/>
    </source>
</evidence>
<dbReference type="RefSeq" id="WP_379497135.1">
    <property type="nucleotide sequence ID" value="NZ_JBHSAO010000008.1"/>
</dbReference>
<feature type="domain" description="N-acetyltransferase" evidence="1">
    <location>
        <begin position="1"/>
        <end position="160"/>
    </location>
</feature>
<evidence type="ECO:0000313" key="3">
    <source>
        <dbReference type="Proteomes" id="UP001595772"/>
    </source>
</evidence>
<dbReference type="EMBL" id="JBHSAO010000008">
    <property type="protein sequence ID" value="MFC4024648.1"/>
    <property type="molecule type" value="Genomic_DNA"/>
</dbReference>
<keyword evidence="2" id="KW-0012">Acyltransferase</keyword>
<proteinExistence type="predicted"/>
<name>A0ABV8GXM1_9BACI</name>
<dbReference type="InterPro" id="IPR016181">
    <property type="entry name" value="Acyl_CoA_acyltransferase"/>
</dbReference>
<reference evidence="3" key="1">
    <citation type="journal article" date="2019" name="Int. J. Syst. Evol. Microbiol.">
        <title>The Global Catalogue of Microorganisms (GCM) 10K type strain sequencing project: providing services to taxonomists for standard genome sequencing and annotation.</title>
        <authorList>
            <consortium name="The Broad Institute Genomics Platform"/>
            <consortium name="The Broad Institute Genome Sequencing Center for Infectious Disease"/>
            <person name="Wu L."/>
            <person name="Ma J."/>
        </authorList>
    </citation>
    <scope>NUCLEOTIDE SEQUENCE [LARGE SCALE GENOMIC DNA]</scope>
    <source>
        <strain evidence="3">IBRC-M 10703</strain>
    </source>
</reference>
<dbReference type="InterPro" id="IPR000182">
    <property type="entry name" value="GNAT_dom"/>
</dbReference>
<protein>
    <submittedName>
        <fullName evidence="2">GNAT family N-acetyltransferase</fullName>
        <ecNumber evidence="2">2.3.-.-</ecNumber>
    </submittedName>
</protein>